<dbReference type="InterPro" id="IPR002397">
    <property type="entry name" value="Cyt_P450_B"/>
</dbReference>
<dbReference type="PANTHER" id="PTHR46696:SF1">
    <property type="entry name" value="CYTOCHROME P450 YJIB-RELATED"/>
    <property type="match status" value="1"/>
</dbReference>
<dbReference type="SUPFAM" id="SSF48264">
    <property type="entry name" value="Cytochrome P450"/>
    <property type="match status" value="1"/>
</dbReference>
<sequence>MTQESITAEKSAPEGVPVSDVNLHVDEILTNPYPTYAALRETGPVVWMSHYGYYALPRYEEVSSTLADWETFTSGEGVGFNDMFNSIRETSLMNEGDLHDQIRQVEGCPIKKGPLEELKPRLASFSDDLIAELRDRPQLDGVADIAMRMPIDVVTDLVGIAEAGRAQFFEWGKAGFDSIGPLDAPRTGDALQTMGGYFQYAAENFPNNIREGGWADQLFKNGAEAGWTEDFCRGVMNDYVYPSIDSTISAIGIGLLLFAENPDQWDLLRKDRSLLSRAIPEIVRLASPLQFFTRVATADATVAGTVIPKGSRIIVMYGSANRDDRQFPDPDRFDITRDPTQHLGWGRGKHSCLGKPLARLEMTTLFNALADHVERFHAGNHRYEPNNIIRSLGELELTITWAD</sequence>
<evidence type="ECO:0000256" key="5">
    <source>
        <dbReference type="ARBA" id="ARBA00023004"/>
    </source>
</evidence>
<comment type="similarity">
    <text evidence="1 7">Belongs to the cytochrome P450 family.</text>
</comment>
<dbReference type="InterPro" id="IPR017972">
    <property type="entry name" value="Cyt_P450_CS"/>
</dbReference>
<dbReference type="PROSITE" id="PS00086">
    <property type="entry name" value="CYTOCHROME_P450"/>
    <property type="match status" value="1"/>
</dbReference>
<reference evidence="8" key="1">
    <citation type="submission" date="2023-04" db="EMBL/GenBank/DDBJ databases">
        <title>Characterization and analysis of the complete genome of Gordonia rubripertincta 112, the degrader of aromatic and aliphatic compounds.</title>
        <authorList>
            <person name="Frantsuzova E."/>
            <person name="Bogun A."/>
            <person name="Delegan Y."/>
        </authorList>
    </citation>
    <scope>NUCLEOTIDE SEQUENCE</scope>
    <source>
        <strain evidence="8">112</strain>
    </source>
</reference>
<dbReference type="EMBL" id="JARUXG010000027">
    <property type="protein sequence ID" value="MDG6783685.1"/>
    <property type="molecule type" value="Genomic_DNA"/>
</dbReference>
<evidence type="ECO:0000256" key="7">
    <source>
        <dbReference type="RuleBase" id="RU000461"/>
    </source>
</evidence>
<name>A0AAW6RGX3_GORRU</name>
<evidence type="ECO:0000313" key="8">
    <source>
        <dbReference type="EMBL" id="MDG6783685.1"/>
    </source>
</evidence>
<keyword evidence="3 7" id="KW-0479">Metal-binding</keyword>
<evidence type="ECO:0000256" key="2">
    <source>
        <dbReference type="ARBA" id="ARBA00022617"/>
    </source>
</evidence>
<evidence type="ECO:0000256" key="6">
    <source>
        <dbReference type="ARBA" id="ARBA00023033"/>
    </source>
</evidence>
<proteinExistence type="inferred from homology"/>
<organism evidence="8">
    <name type="scientific">Gordonia rubripertincta</name>
    <name type="common">Rhodococcus corallinus</name>
    <dbReference type="NCBI Taxonomy" id="36822"/>
    <lineage>
        <taxon>Bacteria</taxon>
        <taxon>Bacillati</taxon>
        <taxon>Actinomycetota</taxon>
        <taxon>Actinomycetes</taxon>
        <taxon>Mycobacteriales</taxon>
        <taxon>Gordoniaceae</taxon>
        <taxon>Gordonia</taxon>
    </lineage>
</organism>
<dbReference type="Pfam" id="PF00067">
    <property type="entry name" value="p450"/>
    <property type="match status" value="1"/>
</dbReference>
<comment type="caution">
    <text evidence="8">The sequence shown here is derived from an EMBL/GenBank/DDBJ whole genome shotgun (WGS) entry which is preliminary data.</text>
</comment>
<dbReference type="InterPro" id="IPR001128">
    <property type="entry name" value="Cyt_P450"/>
</dbReference>
<gene>
    <name evidence="8" type="ORF">QBL07_23005</name>
</gene>
<dbReference type="InterPro" id="IPR036396">
    <property type="entry name" value="Cyt_P450_sf"/>
</dbReference>
<dbReference type="PRINTS" id="PR00359">
    <property type="entry name" value="BP450"/>
</dbReference>
<dbReference type="GO" id="GO:0004497">
    <property type="term" value="F:monooxygenase activity"/>
    <property type="evidence" value="ECO:0007669"/>
    <property type="project" value="UniProtKB-KW"/>
</dbReference>
<dbReference type="GO" id="GO:0005506">
    <property type="term" value="F:iron ion binding"/>
    <property type="evidence" value="ECO:0007669"/>
    <property type="project" value="InterPro"/>
</dbReference>
<dbReference type="RefSeq" id="WP_005195153.1">
    <property type="nucleotide sequence ID" value="NZ_CP136136.1"/>
</dbReference>
<evidence type="ECO:0000256" key="1">
    <source>
        <dbReference type="ARBA" id="ARBA00010617"/>
    </source>
</evidence>
<dbReference type="GO" id="GO:0020037">
    <property type="term" value="F:heme binding"/>
    <property type="evidence" value="ECO:0007669"/>
    <property type="project" value="InterPro"/>
</dbReference>
<dbReference type="AlphaFoldDB" id="A0AAW6RGX3"/>
<dbReference type="Gene3D" id="1.10.630.10">
    <property type="entry name" value="Cytochrome P450"/>
    <property type="match status" value="1"/>
</dbReference>
<accession>A0AAW6RGX3</accession>
<protein>
    <submittedName>
        <fullName evidence="8">Cytochrome P450</fullName>
    </submittedName>
</protein>
<keyword evidence="2 7" id="KW-0349">Heme</keyword>
<dbReference type="GO" id="GO:0016705">
    <property type="term" value="F:oxidoreductase activity, acting on paired donors, with incorporation or reduction of molecular oxygen"/>
    <property type="evidence" value="ECO:0007669"/>
    <property type="project" value="InterPro"/>
</dbReference>
<keyword evidence="4 7" id="KW-0560">Oxidoreductase</keyword>
<dbReference type="PANTHER" id="PTHR46696">
    <property type="entry name" value="P450, PUTATIVE (EUROFUNG)-RELATED"/>
    <property type="match status" value="1"/>
</dbReference>
<evidence type="ECO:0000256" key="4">
    <source>
        <dbReference type="ARBA" id="ARBA00023002"/>
    </source>
</evidence>
<keyword evidence="6 7" id="KW-0503">Monooxygenase</keyword>
<keyword evidence="5 7" id="KW-0408">Iron</keyword>
<evidence type="ECO:0000256" key="3">
    <source>
        <dbReference type="ARBA" id="ARBA00022723"/>
    </source>
</evidence>